<dbReference type="InterPro" id="IPR011049">
    <property type="entry name" value="Serralysin-like_metalloprot_C"/>
</dbReference>
<proteinExistence type="predicted"/>
<dbReference type="EC" id="3.1.3.1" evidence="1"/>
<reference evidence="1" key="1">
    <citation type="submission" date="2020-02" db="EMBL/GenBank/DDBJ databases">
        <authorList>
            <person name="Meier V. D."/>
        </authorList>
    </citation>
    <scope>NUCLEOTIDE SEQUENCE</scope>
    <source>
        <strain evidence="1">AVDCRST_MAG08</strain>
    </source>
</reference>
<name>A0A6J4JJ51_9PROT</name>
<sequence length="249" mass="25740">MPTYRLGNGDQTFRSIDTPDWDIYGSRVFGGNGDDDISVYGFDLVLRGGNGNDSVAAAGSGNLLEGGNGDDRVEMNGRDNVLRGGNGDDFLLSTGGGGTFEVGAGNTLTGGLGDDTFAPIGTKDLVVANDAGDGAVSGGDVVEGVFDVITDYRAGDVLQTGATTRIATVGFDPRPIYDHVTTPGHAHLAIGGGEYAVFHGDLTAPGRFKVADNGDDLLVIWDGGPFDDRIFQSGVVLDGFSDADRLWVA</sequence>
<dbReference type="PRINTS" id="PR00313">
    <property type="entry name" value="CABNDNGRPT"/>
</dbReference>
<dbReference type="Gene3D" id="2.150.10.10">
    <property type="entry name" value="Serralysin-like metalloprotease, C-terminal"/>
    <property type="match status" value="1"/>
</dbReference>
<organism evidence="1">
    <name type="scientific">uncultured Acetobacteraceae bacterium</name>
    <dbReference type="NCBI Taxonomy" id="169975"/>
    <lineage>
        <taxon>Bacteria</taxon>
        <taxon>Pseudomonadati</taxon>
        <taxon>Pseudomonadota</taxon>
        <taxon>Alphaproteobacteria</taxon>
        <taxon>Acetobacterales</taxon>
        <taxon>Acetobacteraceae</taxon>
        <taxon>environmental samples</taxon>
    </lineage>
</organism>
<evidence type="ECO:0000313" key="1">
    <source>
        <dbReference type="EMBL" id="CAA9278341.1"/>
    </source>
</evidence>
<keyword evidence="1" id="KW-0378">Hydrolase</keyword>
<dbReference type="AlphaFoldDB" id="A0A6J4JJ51"/>
<dbReference type="EMBL" id="CADCTG010000271">
    <property type="protein sequence ID" value="CAA9278341.1"/>
    <property type="molecule type" value="Genomic_DNA"/>
</dbReference>
<protein>
    <submittedName>
        <fullName evidence="1">Alkaline phosphatase</fullName>
        <ecNumber evidence="1">3.1.3.1</ecNumber>
    </submittedName>
</protein>
<dbReference type="GO" id="GO:0004035">
    <property type="term" value="F:alkaline phosphatase activity"/>
    <property type="evidence" value="ECO:0007669"/>
    <property type="project" value="UniProtKB-EC"/>
</dbReference>
<gene>
    <name evidence="1" type="ORF">AVDCRST_MAG08-3620</name>
</gene>
<accession>A0A6J4JJ51</accession>
<dbReference type="SUPFAM" id="SSF51120">
    <property type="entry name" value="beta-Roll"/>
    <property type="match status" value="1"/>
</dbReference>